<gene>
    <name evidence="10" type="ORF">BCR42DRAFT_324325</name>
</gene>
<comment type="catalytic activity">
    <reaction evidence="1">
        <text>S-ubiquitinyl-[E2 ubiquitin-conjugating enzyme]-L-cysteine + [acceptor protein]-L-lysine = [E2 ubiquitin-conjugating enzyme]-L-cysteine + N(6)-ubiquitinyl-[acceptor protein]-L-lysine.</text>
        <dbReference type="EC" id="2.3.2.27"/>
    </reaction>
</comment>
<dbReference type="GO" id="GO:0061630">
    <property type="term" value="F:ubiquitin protein ligase activity"/>
    <property type="evidence" value="ECO:0007669"/>
    <property type="project" value="UniProtKB-EC"/>
</dbReference>
<sequence length="118" mass="13091">MCRFLQLISALTGTPMDAGLVGNPNDYVFSQGALDNIITQLMEQTGGRTAPPPAPEDVIDNLPKRTLSEQEFKDQVDCAVCKDEFNQAESVIELPCQHLFHDDCIKPWLKVNGTCPVW</sequence>
<organism evidence="10 11">
    <name type="scientific">Absidia repens</name>
    <dbReference type="NCBI Taxonomy" id="90262"/>
    <lineage>
        <taxon>Eukaryota</taxon>
        <taxon>Fungi</taxon>
        <taxon>Fungi incertae sedis</taxon>
        <taxon>Mucoromycota</taxon>
        <taxon>Mucoromycotina</taxon>
        <taxon>Mucoromycetes</taxon>
        <taxon>Mucorales</taxon>
        <taxon>Cunninghamellaceae</taxon>
        <taxon>Absidia</taxon>
    </lineage>
</organism>
<protein>
    <recommendedName>
        <fullName evidence="2">RING-type E3 ubiquitin transferase</fullName>
        <ecNumber evidence="2">2.3.2.27</ecNumber>
    </recommendedName>
</protein>
<dbReference type="PANTHER" id="PTHR45931">
    <property type="entry name" value="SI:CH211-59O9.10"/>
    <property type="match status" value="1"/>
</dbReference>
<comment type="caution">
    <text evidence="10">The sequence shown here is derived from an EMBL/GenBank/DDBJ whole genome shotgun (WGS) entry which is preliminary data.</text>
</comment>
<dbReference type="Proteomes" id="UP000193560">
    <property type="component" value="Unassembled WGS sequence"/>
</dbReference>
<evidence type="ECO:0000256" key="5">
    <source>
        <dbReference type="ARBA" id="ARBA00022771"/>
    </source>
</evidence>
<evidence type="ECO:0000256" key="1">
    <source>
        <dbReference type="ARBA" id="ARBA00000900"/>
    </source>
</evidence>
<keyword evidence="4" id="KW-0479">Metal-binding</keyword>
<evidence type="ECO:0000259" key="9">
    <source>
        <dbReference type="PROSITE" id="PS50089"/>
    </source>
</evidence>
<keyword evidence="3" id="KW-0808">Transferase</keyword>
<dbReference type="GO" id="GO:0006511">
    <property type="term" value="P:ubiquitin-dependent protein catabolic process"/>
    <property type="evidence" value="ECO:0007669"/>
    <property type="project" value="TreeGrafter"/>
</dbReference>
<dbReference type="InterPro" id="IPR001841">
    <property type="entry name" value="Znf_RING"/>
</dbReference>
<proteinExistence type="predicted"/>
<dbReference type="OrthoDB" id="8062037at2759"/>
<dbReference type="STRING" id="90262.A0A1X2IMK7"/>
<dbReference type="GO" id="GO:0016567">
    <property type="term" value="P:protein ubiquitination"/>
    <property type="evidence" value="ECO:0007669"/>
    <property type="project" value="UniProtKB-ARBA"/>
</dbReference>
<dbReference type="InterPro" id="IPR051834">
    <property type="entry name" value="RING_finger_E3_ligase"/>
</dbReference>
<keyword evidence="7" id="KW-0862">Zinc</keyword>
<dbReference type="FunFam" id="3.30.40.10:FF:000127">
    <property type="entry name" value="E3 ubiquitin-protein ligase RNF181"/>
    <property type="match status" value="1"/>
</dbReference>
<dbReference type="Pfam" id="PF13639">
    <property type="entry name" value="zf-RING_2"/>
    <property type="match status" value="1"/>
</dbReference>
<dbReference type="SUPFAM" id="SSF57850">
    <property type="entry name" value="RING/U-box"/>
    <property type="match status" value="1"/>
</dbReference>
<evidence type="ECO:0000256" key="6">
    <source>
        <dbReference type="ARBA" id="ARBA00022786"/>
    </source>
</evidence>
<dbReference type="SMART" id="SM00184">
    <property type="entry name" value="RING"/>
    <property type="match status" value="1"/>
</dbReference>
<evidence type="ECO:0000313" key="11">
    <source>
        <dbReference type="Proteomes" id="UP000193560"/>
    </source>
</evidence>
<dbReference type="Gene3D" id="3.30.40.10">
    <property type="entry name" value="Zinc/RING finger domain, C3HC4 (zinc finger)"/>
    <property type="match status" value="1"/>
</dbReference>
<evidence type="ECO:0000313" key="10">
    <source>
        <dbReference type="EMBL" id="ORZ19012.1"/>
    </source>
</evidence>
<evidence type="ECO:0000256" key="8">
    <source>
        <dbReference type="PROSITE-ProRule" id="PRU00175"/>
    </source>
</evidence>
<reference evidence="10 11" key="1">
    <citation type="submission" date="2016-07" db="EMBL/GenBank/DDBJ databases">
        <title>Pervasive Adenine N6-methylation of Active Genes in Fungi.</title>
        <authorList>
            <consortium name="DOE Joint Genome Institute"/>
            <person name="Mondo S.J."/>
            <person name="Dannebaum R.O."/>
            <person name="Kuo R.C."/>
            <person name="Labutti K."/>
            <person name="Haridas S."/>
            <person name="Kuo A."/>
            <person name="Salamov A."/>
            <person name="Ahrendt S.R."/>
            <person name="Lipzen A."/>
            <person name="Sullivan W."/>
            <person name="Andreopoulos W.B."/>
            <person name="Clum A."/>
            <person name="Lindquist E."/>
            <person name="Daum C."/>
            <person name="Ramamoorthy G.K."/>
            <person name="Gryganskyi A."/>
            <person name="Culley D."/>
            <person name="Magnuson J.K."/>
            <person name="James T.Y."/>
            <person name="O'Malley M.A."/>
            <person name="Stajich J.E."/>
            <person name="Spatafora J.W."/>
            <person name="Visel A."/>
            <person name="Grigoriev I.V."/>
        </authorList>
    </citation>
    <scope>NUCLEOTIDE SEQUENCE [LARGE SCALE GENOMIC DNA]</scope>
    <source>
        <strain evidence="10 11">NRRL 1336</strain>
    </source>
</reference>
<keyword evidence="6" id="KW-0833">Ubl conjugation pathway</keyword>
<evidence type="ECO:0000256" key="3">
    <source>
        <dbReference type="ARBA" id="ARBA00022679"/>
    </source>
</evidence>
<evidence type="ECO:0000256" key="2">
    <source>
        <dbReference type="ARBA" id="ARBA00012483"/>
    </source>
</evidence>
<keyword evidence="5 8" id="KW-0863">Zinc-finger</keyword>
<keyword evidence="11" id="KW-1185">Reference proteome</keyword>
<dbReference type="InterPro" id="IPR013083">
    <property type="entry name" value="Znf_RING/FYVE/PHD"/>
</dbReference>
<dbReference type="PANTHER" id="PTHR45931:SF3">
    <property type="entry name" value="RING ZINC FINGER-CONTAINING PROTEIN"/>
    <property type="match status" value="1"/>
</dbReference>
<dbReference type="GO" id="GO:0005634">
    <property type="term" value="C:nucleus"/>
    <property type="evidence" value="ECO:0007669"/>
    <property type="project" value="TreeGrafter"/>
</dbReference>
<dbReference type="EC" id="2.3.2.27" evidence="2"/>
<dbReference type="GO" id="GO:0008270">
    <property type="term" value="F:zinc ion binding"/>
    <property type="evidence" value="ECO:0007669"/>
    <property type="project" value="UniProtKB-KW"/>
</dbReference>
<dbReference type="PROSITE" id="PS50089">
    <property type="entry name" value="ZF_RING_2"/>
    <property type="match status" value="1"/>
</dbReference>
<evidence type="ECO:0000256" key="4">
    <source>
        <dbReference type="ARBA" id="ARBA00022723"/>
    </source>
</evidence>
<name>A0A1X2IMK7_9FUNG</name>
<evidence type="ECO:0000256" key="7">
    <source>
        <dbReference type="ARBA" id="ARBA00022833"/>
    </source>
</evidence>
<feature type="domain" description="RING-type" evidence="9">
    <location>
        <begin position="78"/>
        <end position="117"/>
    </location>
</feature>
<dbReference type="EMBL" id="MCGE01000008">
    <property type="protein sequence ID" value="ORZ19012.1"/>
    <property type="molecule type" value="Genomic_DNA"/>
</dbReference>
<dbReference type="AlphaFoldDB" id="A0A1X2IMK7"/>
<accession>A0A1X2IMK7</accession>